<dbReference type="Proteomes" id="UP000220836">
    <property type="component" value="Unassembled WGS sequence"/>
</dbReference>
<dbReference type="EMBL" id="FXYH01000015">
    <property type="protein sequence ID" value="SMX47680.1"/>
    <property type="molecule type" value="Genomic_DNA"/>
</dbReference>
<dbReference type="AlphaFoldDB" id="A0A238KYG3"/>
<name>A0A238KYG3_9RHOB</name>
<evidence type="ECO:0000313" key="2">
    <source>
        <dbReference type="Proteomes" id="UP000220836"/>
    </source>
</evidence>
<dbReference type="OrthoDB" id="7349961at2"/>
<evidence type="ECO:0000313" key="1">
    <source>
        <dbReference type="EMBL" id="SMX47680.1"/>
    </source>
</evidence>
<accession>A0A238KYG3</accession>
<proteinExistence type="predicted"/>
<keyword evidence="2" id="KW-1185">Reference proteome</keyword>
<gene>
    <name evidence="1" type="ORF">PEV8663_03609</name>
</gene>
<protein>
    <submittedName>
        <fullName evidence="1">Uncharacterized protein</fullName>
    </submittedName>
</protein>
<dbReference type="RefSeq" id="WP_097806069.1">
    <property type="nucleotide sequence ID" value="NZ_FXYH01000015.1"/>
</dbReference>
<organism evidence="1 2">
    <name type="scientific">Pelagimonas varians</name>
    <dbReference type="NCBI Taxonomy" id="696760"/>
    <lineage>
        <taxon>Bacteria</taxon>
        <taxon>Pseudomonadati</taxon>
        <taxon>Pseudomonadota</taxon>
        <taxon>Alphaproteobacteria</taxon>
        <taxon>Rhodobacterales</taxon>
        <taxon>Roseobacteraceae</taxon>
        <taxon>Pelagimonas</taxon>
    </lineage>
</organism>
<sequence>MIVDQISPRNSRRFRGQRTYVDLPDTLRVRFSDETNSWESTEKIIPWLRHEGPIDLTEELSIQGKTDPDEVEIEAVRRMHEVSLRPDRFSVIQDGAARVATRGDMVMLSHYVLDSAQVAARVVLTEGAAAELDEEFQMIAGQIYALRFRVFDGVDDVIGASVVAQVSGTIGTTRLVTILDTVDRPYLGEDSFAAHIIAVEPAEDMAVHLARVNGAPGLDALAVAHVVSDWTPIIGEASPSFGLPSVSELAGIDIDGTEIVIGASVTGSDAIYIRSIRVEHRMLGAAAGDTAEILGSSGAAAATQNIGLSRAATVDGVVLTDGSRVLVTGQSDGTQNGIYIVETAGAWSRAPGG</sequence>
<reference evidence="1 2" key="1">
    <citation type="submission" date="2017-05" db="EMBL/GenBank/DDBJ databases">
        <authorList>
            <person name="Song R."/>
            <person name="Chenine A.L."/>
            <person name="Ruprecht R.M."/>
        </authorList>
    </citation>
    <scope>NUCLEOTIDE SEQUENCE [LARGE SCALE GENOMIC DNA]</scope>
    <source>
        <strain evidence="1 2">CECT 8663</strain>
    </source>
</reference>